<comment type="subcellular location">
    <subcellularLocation>
        <location evidence="2">Cell membrane</location>
        <topology evidence="2">Lipid-anchor</topology>
    </subcellularLocation>
</comment>
<evidence type="ECO:0000313" key="4">
    <source>
        <dbReference type="EMBL" id="ADK85010.1"/>
    </source>
</evidence>
<evidence type="ECO:0000313" key="5">
    <source>
        <dbReference type="Proteomes" id="UP000009047"/>
    </source>
</evidence>
<proteinExistence type="inferred from homology"/>
<feature type="chain" id="PRO_5001438127" evidence="2">
    <location>
        <begin position="34"/>
        <end position="500"/>
    </location>
</feature>
<dbReference type="Gene3D" id="1.20.1600.10">
    <property type="entry name" value="Outer membrane efflux proteins (OEP)"/>
    <property type="match status" value="1"/>
</dbReference>
<name>E1QHG7_DESB2</name>
<feature type="signal peptide" evidence="2">
    <location>
        <begin position="1"/>
        <end position="33"/>
    </location>
</feature>
<keyword evidence="2" id="KW-0564">Palmitate</keyword>
<dbReference type="HOGENOM" id="CLU_012817_13_0_7"/>
<gene>
    <name evidence="4" type="ordered locus">Deba_1642</name>
</gene>
<dbReference type="PANTHER" id="PTHR30203">
    <property type="entry name" value="OUTER MEMBRANE CATION EFFLUX PROTEIN"/>
    <property type="match status" value="1"/>
</dbReference>
<protein>
    <submittedName>
        <fullName evidence="4">RND efflux system, outer membrane lipoprotein, NodT family</fullName>
    </submittedName>
</protein>
<dbReference type="AlphaFoldDB" id="E1QHG7"/>
<comment type="similarity">
    <text evidence="1 2">Belongs to the outer membrane factor (OMF) (TC 1.B.17) family.</text>
</comment>
<feature type="region of interest" description="Disordered" evidence="3">
    <location>
        <begin position="479"/>
        <end position="500"/>
    </location>
</feature>
<dbReference type="OrthoDB" id="9783163at2"/>
<accession>E1QHG7</accession>
<keyword evidence="2" id="KW-0732">Signal</keyword>
<dbReference type="InterPro" id="IPR010131">
    <property type="entry name" value="MdtP/NodT-like"/>
</dbReference>
<dbReference type="PANTHER" id="PTHR30203:SF25">
    <property type="entry name" value="OUTER MEMBRANE PROTEIN-RELATED"/>
    <property type="match status" value="1"/>
</dbReference>
<evidence type="ECO:0000256" key="3">
    <source>
        <dbReference type="SAM" id="MobiDB-lite"/>
    </source>
</evidence>
<keyword evidence="2" id="KW-0472">Membrane</keyword>
<dbReference type="RefSeq" id="WP_013258463.1">
    <property type="nucleotide sequence ID" value="NC_014365.1"/>
</dbReference>
<dbReference type="Proteomes" id="UP000009047">
    <property type="component" value="Chromosome"/>
</dbReference>
<keyword evidence="2 4" id="KW-0449">Lipoprotein</keyword>
<dbReference type="InterPro" id="IPR003423">
    <property type="entry name" value="OMP_efflux"/>
</dbReference>
<dbReference type="PROSITE" id="PS51257">
    <property type="entry name" value="PROKAR_LIPOPROTEIN"/>
    <property type="match status" value="1"/>
</dbReference>
<dbReference type="SUPFAM" id="SSF56954">
    <property type="entry name" value="Outer membrane efflux proteins (OEP)"/>
    <property type="match status" value="1"/>
</dbReference>
<dbReference type="Gene3D" id="2.20.200.10">
    <property type="entry name" value="Outer membrane efflux proteins (OEP)"/>
    <property type="match status" value="1"/>
</dbReference>
<dbReference type="Pfam" id="PF02321">
    <property type="entry name" value="OEP"/>
    <property type="match status" value="2"/>
</dbReference>
<dbReference type="EMBL" id="CP002085">
    <property type="protein sequence ID" value="ADK85010.1"/>
    <property type="molecule type" value="Genomic_DNA"/>
</dbReference>
<keyword evidence="2" id="KW-0812">Transmembrane</keyword>
<dbReference type="NCBIfam" id="TIGR01845">
    <property type="entry name" value="outer_NodT"/>
    <property type="match status" value="1"/>
</dbReference>
<dbReference type="GO" id="GO:0005886">
    <property type="term" value="C:plasma membrane"/>
    <property type="evidence" value="ECO:0007669"/>
    <property type="project" value="UniProtKB-SubCell"/>
</dbReference>
<dbReference type="eggNOG" id="COG1538">
    <property type="taxonomic scope" value="Bacteria"/>
</dbReference>
<keyword evidence="2" id="KW-1134">Transmembrane beta strand</keyword>
<dbReference type="GO" id="GO:0015562">
    <property type="term" value="F:efflux transmembrane transporter activity"/>
    <property type="evidence" value="ECO:0007669"/>
    <property type="project" value="InterPro"/>
</dbReference>
<sequence>MNKLAKPTPRGRRTLSAAALGLCLGLLAGCAVGPDFQPPQVETPAKWSAEQAAKPQSDQNVDLTAWWRAFDDPLLESLIQRAVAANPDLKLAEARVRQAMAQRGVSLAALGPSLDASGSYSRGQSRTSSGGQYAGSNIGDQYVAGFDASWELDIFGGARRGLESADAQIRANVEDRRDVLVTLTAEVASNYLALRTTQQRIDVAQNNLAAQQRTAQITIKRYQAGFANGLESAQAQAQVASTAAQIPALEATARQTMHNIAILLGQPPAALVAELSAAAPAPLTPPTPPLGLPADLLRRRPDIRRAEAEIHVATANIGVATAELFPKINIIGSSGYSASQAASWFTPANLIWSFGPSVSWNLFGSGRTKAQIEVQKMLEEQAVIAYRQTVLTAMREVEDALIVSGKEVQRRALLAQAVQANQKAVALSLELYTQGHGDFLSVLEAQRSLYSAQDSLAQSAGGAATDMVALYKALGGGWRENDADDGRQAKAKDEANAAAQ</sequence>
<dbReference type="KEGG" id="dbr:Deba_1642"/>
<evidence type="ECO:0000256" key="1">
    <source>
        <dbReference type="ARBA" id="ARBA00007613"/>
    </source>
</evidence>
<reference evidence="4 5" key="1">
    <citation type="journal article" date="2010" name="Stand. Genomic Sci.">
        <title>Complete genome sequence of Desulfarculus baarsii type strain (2st14).</title>
        <authorList>
            <person name="Sun H."/>
            <person name="Spring S."/>
            <person name="Lapidus A."/>
            <person name="Davenport K."/>
            <person name="Del Rio T.G."/>
            <person name="Tice H."/>
            <person name="Nolan M."/>
            <person name="Copeland A."/>
            <person name="Cheng J.F."/>
            <person name="Lucas S."/>
            <person name="Tapia R."/>
            <person name="Goodwin L."/>
            <person name="Pitluck S."/>
            <person name="Ivanova N."/>
            <person name="Pagani I."/>
            <person name="Mavromatis K."/>
            <person name="Ovchinnikova G."/>
            <person name="Pati A."/>
            <person name="Chen A."/>
            <person name="Palaniappan K."/>
            <person name="Hauser L."/>
            <person name="Chang Y.J."/>
            <person name="Jeffries C.D."/>
            <person name="Detter J.C."/>
            <person name="Han C."/>
            <person name="Rohde M."/>
            <person name="Brambilla E."/>
            <person name="Goker M."/>
            <person name="Woyke T."/>
            <person name="Bristow J."/>
            <person name="Eisen J.A."/>
            <person name="Markowitz V."/>
            <person name="Hugenholtz P."/>
            <person name="Kyrpides N.C."/>
            <person name="Klenk H.P."/>
            <person name="Land M."/>
        </authorList>
    </citation>
    <scope>NUCLEOTIDE SEQUENCE [LARGE SCALE GENOMIC DNA]</scope>
    <source>
        <strain evidence="5">ATCC 33931 / DSM 2075 / LMG 7858 / VKM B-1802 / 2st14</strain>
    </source>
</reference>
<keyword evidence="5" id="KW-1185">Reference proteome</keyword>
<evidence type="ECO:0000256" key="2">
    <source>
        <dbReference type="RuleBase" id="RU362097"/>
    </source>
</evidence>
<dbReference type="STRING" id="644282.Deba_1642"/>
<organism evidence="4 5">
    <name type="scientific">Desulfarculus baarsii (strain ATCC 33931 / DSM 2075 / LMG 7858 / VKM B-1802 / 2st14)</name>
    <dbReference type="NCBI Taxonomy" id="644282"/>
    <lineage>
        <taxon>Bacteria</taxon>
        <taxon>Pseudomonadati</taxon>
        <taxon>Thermodesulfobacteriota</taxon>
        <taxon>Desulfarculia</taxon>
        <taxon>Desulfarculales</taxon>
        <taxon>Desulfarculaceae</taxon>
        <taxon>Desulfarculus</taxon>
    </lineage>
</organism>